<evidence type="ECO:0000256" key="10">
    <source>
        <dbReference type="ARBA" id="ARBA00022723"/>
    </source>
</evidence>
<evidence type="ECO:0000259" key="17">
    <source>
        <dbReference type="Pfam" id="PF17767"/>
    </source>
</evidence>
<keyword evidence="20" id="KW-1185">Reference proteome</keyword>
<reference evidence="20" key="1">
    <citation type="journal article" date="2023" name="Commun. Biol.">
        <title>Genome analysis of Parmales, the sister group of diatoms, reveals the evolutionary specialization of diatoms from phago-mixotrophs to photoautotrophs.</title>
        <authorList>
            <person name="Ban H."/>
            <person name="Sato S."/>
            <person name="Yoshikawa S."/>
            <person name="Yamada K."/>
            <person name="Nakamura Y."/>
            <person name="Ichinomiya M."/>
            <person name="Sato N."/>
            <person name="Blanc-Mathieu R."/>
            <person name="Endo H."/>
            <person name="Kuwata A."/>
            <person name="Ogata H."/>
        </authorList>
    </citation>
    <scope>NUCLEOTIDE SEQUENCE [LARGE SCALE GENOMIC DNA]</scope>
    <source>
        <strain evidence="20">NIES 3699</strain>
    </source>
</reference>
<dbReference type="Pfam" id="PF17767">
    <property type="entry name" value="NAPRTase_N"/>
    <property type="match status" value="1"/>
</dbReference>
<dbReference type="InterPro" id="IPR013785">
    <property type="entry name" value="Aldolase_TIM"/>
</dbReference>
<dbReference type="Gene3D" id="3.20.20.70">
    <property type="entry name" value="Aldolase class I"/>
    <property type="match status" value="1"/>
</dbReference>
<dbReference type="FunFam" id="3.20.140.10:FF:000006">
    <property type="entry name" value="Nicotinate phosphoribosyltransferase"/>
    <property type="match status" value="1"/>
</dbReference>
<evidence type="ECO:0000256" key="6">
    <source>
        <dbReference type="ARBA" id="ARBA00022553"/>
    </source>
</evidence>
<dbReference type="InterPro" id="IPR041525">
    <property type="entry name" value="N/Namide_PRibTrfase"/>
</dbReference>
<dbReference type="AlphaFoldDB" id="A0A9W7BT03"/>
<keyword evidence="12" id="KW-0464">Manganese</keyword>
<comment type="PTM">
    <text evidence="15">Transiently phosphorylated on a His residue during the reaction cycle. Phosphorylation strongly increases the affinity for substrates and increases the rate of nicotinate D-ribonucleotide production. Dephosphorylation regenerates the low-affinity form of the enzyme, leading to product release.</text>
</comment>
<comment type="cofactor">
    <cofactor evidence="1">
        <name>Mn(2+)</name>
        <dbReference type="ChEBI" id="CHEBI:29035"/>
    </cofactor>
</comment>
<organism evidence="19 20">
    <name type="scientific">Triparma verrucosa</name>
    <dbReference type="NCBI Taxonomy" id="1606542"/>
    <lineage>
        <taxon>Eukaryota</taxon>
        <taxon>Sar</taxon>
        <taxon>Stramenopiles</taxon>
        <taxon>Ochrophyta</taxon>
        <taxon>Bolidophyceae</taxon>
        <taxon>Parmales</taxon>
        <taxon>Triparmaceae</taxon>
        <taxon>Triparma</taxon>
    </lineage>
</organism>
<dbReference type="InterPro" id="IPR006405">
    <property type="entry name" value="Nic_PRibTrfase_pncB"/>
</dbReference>
<keyword evidence="9 15" id="KW-0808">Transferase</keyword>
<accession>A0A9W7BT03</accession>
<dbReference type="InterPro" id="IPR041619">
    <property type="entry name" value="NAPRTase_C"/>
</dbReference>
<dbReference type="GO" id="GO:0016740">
    <property type="term" value="F:transferase activity"/>
    <property type="evidence" value="ECO:0007669"/>
    <property type="project" value="UniProtKB-KW"/>
</dbReference>
<dbReference type="InterPro" id="IPR007229">
    <property type="entry name" value="Nic_PRibTrfase-Fam"/>
</dbReference>
<dbReference type="Gene3D" id="3.20.140.10">
    <property type="entry name" value="nicotinate phosphoribosyltransferase"/>
    <property type="match status" value="1"/>
</dbReference>
<dbReference type="PIRSF" id="PIRSF000484">
    <property type="entry name" value="NAPRT"/>
    <property type="match status" value="1"/>
</dbReference>
<evidence type="ECO:0000256" key="2">
    <source>
        <dbReference type="ARBA" id="ARBA00001946"/>
    </source>
</evidence>
<evidence type="ECO:0000256" key="7">
    <source>
        <dbReference type="ARBA" id="ARBA00022598"/>
    </source>
</evidence>
<dbReference type="InterPro" id="IPR040727">
    <property type="entry name" value="NAPRTase_N"/>
</dbReference>
<sequence>MLTDMYQLTMCYAYWKADRHNLNSNFELFFRKPPFGGEITVMAGLDQVLSFLHNFNFTPSDITYIKKLLPSASPSFFTYLSSLDCSSVTVSSIPQGSLVFPRIPLITISGPLGICQLLETTLLTLINYPSLVTTNAARFRIAAGDDKVLLEFGLRRAQGPDGGFSASKYCIIGGFDGTSNVIAGKLLGEDVKVKGTHAHAFVQSFKGLEEVVFEEGTGGEKIKKSTLKYRRELHWEDTHEGELAAFISYADAFPSQFLALIDTYDTLGSGLKNFILVALALDDAGFKPAGIRLDSGDLAYFSSEVRKAFTKLSNQFDRDFFHKLMIVASNDINENVLQELKKQEHAITAFGIGTNLVTCQKQPALGCVYKLVEIEDQPKIKISQDIAKVLIPGRKHSYRLFGGDSSPILDLLIRENEPPPKVGERFLCRHPFEEQKRVFVTPSRVEKLSSLVWDGKNGVVGGMPTISASKERVKSQIKIMRGDHLRYHNPTPYKVSVSDALFKFLHQLWLDSAPVLELS</sequence>
<dbReference type="InterPro" id="IPR036068">
    <property type="entry name" value="Nicotinate_pribotase-like_C"/>
</dbReference>
<keyword evidence="7 15" id="KW-0436">Ligase</keyword>
<dbReference type="PANTHER" id="PTHR11098:SF1">
    <property type="entry name" value="NICOTINATE PHOSPHORIBOSYLTRANSFERASE"/>
    <property type="match status" value="1"/>
</dbReference>
<feature type="domain" description="Nicotinate phosphoribosyltransferase C-terminal" evidence="18">
    <location>
        <begin position="394"/>
        <end position="504"/>
    </location>
</feature>
<dbReference type="CDD" id="cd01570">
    <property type="entry name" value="NAPRTase_A"/>
    <property type="match status" value="1"/>
</dbReference>
<evidence type="ECO:0000256" key="1">
    <source>
        <dbReference type="ARBA" id="ARBA00001936"/>
    </source>
</evidence>
<evidence type="ECO:0000256" key="3">
    <source>
        <dbReference type="ARBA" id="ARBA00004952"/>
    </source>
</evidence>
<proteinExistence type="inferred from homology"/>
<comment type="cofactor">
    <cofactor evidence="2">
        <name>Mg(2+)</name>
        <dbReference type="ChEBI" id="CHEBI:18420"/>
    </cofactor>
</comment>
<evidence type="ECO:0000256" key="12">
    <source>
        <dbReference type="ARBA" id="ARBA00023211"/>
    </source>
</evidence>
<dbReference type="EC" id="6.3.4.21" evidence="5 15"/>
<dbReference type="EMBL" id="BRXX01000193">
    <property type="protein sequence ID" value="GMH96986.1"/>
    <property type="molecule type" value="Genomic_DNA"/>
</dbReference>
<dbReference type="PANTHER" id="PTHR11098">
    <property type="entry name" value="NICOTINATE PHOSPHORIBOSYLTRANSFERASE"/>
    <property type="match status" value="1"/>
</dbReference>
<comment type="function">
    <text evidence="13">Catalyzes the first step in the biosynthesis of NAD from nicotinic acid, the ATP-dependent synthesis of beta-nicotinate D-ribonucleotide from nicotinate and 5-phospho-D-ribose 1-phosphate. Helps prevent cellular oxidative stress via its role in NAD biosynthesis.</text>
</comment>
<evidence type="ECO:0000313" key="19">
    <source>
        <dbReference type="EMBL" id="GMH96986.1"/>
    </source>
</evidence>
<dbReference type="SUPFAM" id="SSF51690">
    <property type="entry name" value="Nicotinate/Quinolinate PRTase C-terminal domain-like"/>
    <property type="match status" value="1"/>
</dbReference>
<dbReference type="FunFam" id="3.20.20.70:FF:000155">
    <property type="entry name" value="Nicotinate phosphoribosyltransferase"/>
    <property type="match status" value="1"/>
</dbReference>
<keyword evidence="6" id="KW-0597">Phosphoprotein</keyword>
<dbReference type="Pfam" id="PF04095">
    <property type="entry name" value="NAPRTase"/>
    <property type="match status" value="1"/>
</dbReference>
<evidence type="ECO:0000256" key="14">
    <source>
        <dbReference type="ARBA" id="ARBA00048668"/>
    </source>
</evidence>
<dbReference type="Proteomes" id="UP001165160">
    <property type="component" value="Unassembled WGS sequence"/>
</dbReference>
<comment type="catalytic activity">
    <reaction evidence="14 15">
        <text>5-phospho-alpha-D-ribose 1-diphosphate + nicotinate + ATP + H2O = nicotinate beta-D-ribonucleotide + ADP + phosphate + diphosphate</text>
        <dbReference type="Rhea" id="RHEA:36163"/>
        <dbReference type="ChEBI" id="CHEBI:15377"/>
        <dbReference type="ChEBI" id="CHEBI:30616"/>
        <dbReference type="ChEBI" id="CHEBI:32544"/>
        <dbReference type="ChEBI" id="CHEBI:33019"/>
        <dbReference type="ChEBI" id="CHEBI:43474"/>
        <dbReference type="ChEBI" id="CHEBI:57502"/>
        <dbReference type="ChEBI" id="CHEBI:58017"/>
        <dbReference type="ChEBI" id="CHEBI:456216"/>
        <dbReference type="EC" id="6.3.4.21"/>
    </reaction>
</comment>
<comment type="pathway">
    <text evidence="3 15">Cofactor biosynthesis; NAD(+) biosynthesis; nicotinate D-ribonucleotide from nicotinate: step 1/1.</text>
</comment>
<dbReference type="GO" id="GO:0046872">
    <property type="term" value="F:metal ion binding"/>
    <property type="evidence" value="ECO:0007669"/>
    <property type="project" value="UniProtKB-KW"/>
</dbReference>
<keyword evidence="8 15" id="KW-0662">Pyridine nucleotide biosynthesis</keyword>
<evidence type="ECO:0000256" key="5">
    <source>
        <dbReference type="ARBA" id="ARBA00013236"/>
    </source>
</evidence>
<feature type="domain" description="Nicotinate/nicotinamide phosphoribosyltransferase" evidence="16">
    <location>
        <begin position="151"/>
        <end position="388"/>
    </location>
</feature>
<comment type="similarity">
    <text evidence="4 15">Belongs to the NAPRTase family.</text>
</comment>
<comment type="caution">
    <text evidence="19">The sequence shown here is derived from an EMBL/GenBank/DDBJ whole genome shotgun (WGS) entry which is preliminary data.</text>
</comment>
<evidence type="ECO:0000256" key="15">
    <source>
        <dbReference type="RuleBase" id="RU365100"/>
    </source>
</evidence>
<evidence type="ECO:0000256" key="11">
    <source>
        <dbReference type="ARBA" id="ARBA00022842"/>
    </source>
</evidence>
<keyword evidence="11" id="KW-0460">Magnesium</keyword>
<dbReference type="GO" id="GO:0004516">
    <property type="term" value="F:nicotinate phosphoribosyltransferase activity"/>
    <property type="evidence" value="ECO:0007669"/>
    <property type="project" value="UniProtKB-UniRule"/>
</dbReference>
<dbReference type="GO" id="GO:0005829">
    <property type="term" value="C:cytosol"/>
    <property type="evidence" value="ECO:0007669"/>
    <property type="project" value="TreeGrafter"/>
</dbReference>
<gene>
    <name evidence="19" type="ORF">TrVE_jg4550</name>
</gene>
<protein>
    <recommendedName>
        <fullName evidence="5 15">Nicotinate phosphoribosyltransferase</fullName>
        <ecNumber evidence="5 15">6.3.4.21</ecNumber>
    </recommendedName>
</protein>
<dbReference type="SUPFAM" id="SSF54675">
    <property type="entry name" value="Nicotinate/Quinolinate PRTase N-terminal domain-like"/>
    <property type="match status" value="1"/>
</dbReference>
<keyword evidence="10" id="KW-0479">Metal-binding</keyword>
<evidence type="ECO:0000313" key="20">
    <source>
        <dbReference type="Proteomes" id="UP001165160"/>
    </source>
</evidence>
<evidence type="ECO:0000256" key="8">
    <source>
        <dbReference type="ARBA" id="ARBA00022642"/>
    </source>
</evidence>
<dbReference type="GO" id="GO:0034355">
    <property type="term" value="P:NAD+ biosynthetic process via the salvage pathway"/>
    <property type="evidence" value="ECO:0007669"/>
    <property type="project" value="TreeGrafter"/>
</dbReference>
<dbReference type="Pfam" id="PF17956">
    <property type="entry name" value="NAPRTase_C"/>
    <property type="match status" value="1"/>
</dbReference>
<evidence type="ECO:0000256" key="9">
    <source>
        <dbReference type="ARBA" id="ARBA00022679"/>
    </source>
</evidence>
<evidence type="ECO:0000256" key="4">
    <source>
        <dbReference type="ARBA" id="ARBA00010897"/>
    </source>
</evidence>
<name>A0A9W7BT03_9STRA</name>
<evidence type="ECO:0000259" key="18">
    <source>
        <dbReference type="Pfam" id="PF17956"/>
    </source>
</evidence>
<dbReference type="NCBIfam" id="TIGR01513">
    <property type="entry name" value="NAPRTase_put"/>
    <property type="match status" value="1"/>
</dbReference>
<evidence type="ECO:0000259" key="16">
    <source>
        <dbReference type="Pfam" id="PF04095"/>
    </source>
</evidence>
<feature type="domain" description="Nicotinate phosphoribosyltransferase N-terminal" evidence="17">
    <location>
        <begin position="1"/>
        <end position="127"/>
    </location>
</feature>
<evidence type="ECO:0000256" key="13">
    <source>
        <dbReference type="ARBA" id="ARBA00023426"/>
    </source>
</evidence>